<evidence type="ECO:0000313" key="3">
    <source>
        <dbReference type="Proteomes" id="UP000322699"/>
    </source>
</evidence>
<accession>A0A5B1CBV4</accession>
<sequence>MDLKIQNRVAIITGASTGIGLETAKVLADEGARLLLTDQPETDWSNVEEQLSDYQSIEADLTSQSDCQRVIEKATDDLGGCDILVHTAGITGQKGHPLEVTDQAWQEAWEIDFFTAVRMCRVAVPAMRKGNWGRCVFITSENAVQPYVEEAVYNCAKASLECFVKSLSKAEGEHNVLINSVAPAFIKTPMTDGMMQQRADKNNVDVDEAVETFLEEERPGITANRRGRPEEVASVIALLCSERASFVNGSNYRVDSGSVMTANY</sequence>
<dbReference type="PROSITE" id="PS00061">
    <property type="entry name" value="ADH_SHORT"/>
    <property type="match status" value="1"/>
</dbReference>
<organism evidence="2 3">
    <name type="scientific">Rubripirellula obstinata</name>
    <dbReference type="NCBI Taxonomy" id="406547"/>
    <lineage>
        <taxon>Bacteria</taxon>
        <taxon>Pseudomonadati</taxon>
        <taxon>Planctomycetota</taxon>
        <taxon>Planctomycetia</taxon>
        <taxon>Pirellulales</taxon>
        <taxon>Pirellulaceae</taxon>
        <taxon>Rubripirellula</taxon>
    </lineage>
</organism>
<dbReference type="InterPro" id="IPR036291">
    <property type="entry name" value="NAD(P)-bd_dom_sf"/>
</dbReference>
<gene>
    <name evidence="2" type="primary">fabG_1</name>
    <name evidence="2" type="ORF">LF1_11800</name>
</gene>
<dbReference type="InterPro" id="IPR020904">
    <property type="entry name" value="Sc_DH/Rdtase_CS"/>
</dbReference>
<dbReference type="GO" id="GO:0032787">
    <property type="term" value="P:monocarboxylic acid metabolic process"/>
    <property type="evidence" value="ECO:0007669"/>
    <property type="project" value="UniProtKB-ARBA"/>
</dbReference>
<keyword evidence="3" id="KW-1185">Reference proteome</keyword>
<dbReference type="FunFam" id="3.40.50.720:FF:000084">
    <property type="entry name" value="Short-chain dehydrogenase reductase"/>
    <property type="match status" value="1"/>
</dbReference>
<dbReference type="Proteomes" id="UP000322699">
    <property type="component" value="Unassembled WGS sequence"/>
</dbReference>
<dbReference type="EC" id="1.1.1.100" evidence="2"/>
<protein>
    <submittedName>
        <fullName evidence="2">3-oxoacyl-[acyl-carrier-protein] reductase FabG</fullName>
        <ecNumber evidence="2">1.1.1.100</ecNumber>
    </submittedName>
</protein>
<dbReference type="PRINTS" id="PR00081">
    <property type="entry name" value="GDHRDH"/>
</dbReference>
<dbReference type="AlphaFoldDB" id="A0A5B1CBV4"/>
<dbReference type="EMBL" id="VRLW01000001">
    <property type="protein sequence ID" value="KAA1258658.1"/>
    <property type="molecule type" value="Genomic_DNA"/>
</dbReference>
<dbReference type="InterPro" id="IPR002347">
    <property type="entry name" value="SDR_fam"/>
</dbReference>
<evidence type="ECO:0000313" key="2">
    <source>
        <dbReference type="EMBL" id="KAA1258658.1"/>
    </source>
</evidence>
<proteinExistence type="inferred from homology"/>
<dbReference type="SUPFAM" id="SSF51735">
    <property type="entry name" value="NAD(P)-binding Rossmann-fold domains"/>
    <property type="match status" value="1"/>
</dbReference>
<dbReference type="Pfam" id="PF13561">
    <property type="entry name" value="adh_short_C2"/>
    <property type="match status" value="1"/>
</dbReference>
<comment type="caution">
    <text evidence="2">The sequence shown here is derived from an EMBL/GenBank/DDBJ whole genome shotgun (WGS) entry which is preliminary data.</text>
</comment>
<dbReference type="OrthoDB" id="9804774at2"/>
<evidence type="ECO:0000256" key="1">
    <source>
        <dbReference type="ARBA" id="ARBA00006484"/>
    </source>
</evidence>
<name>A0A5B1CBV4_9BACT</name>
<keyword evidence="2" id="KW-0560">Oxidoreductase</keyword>
<comment type="similarity">
    <text evidence="1">Belongs to the short-chain dehydrogenases/reductases (SDR) family.</text>
</comment>
<reference evidence="2 3" key="1">
    <citation type="submission" date="2019-08" db="EMBL/GenBank/DDBJ databases">
        <title>Deep-cultivation of Planctomycetes and their phenomic and genomic characterization uncovers novel biology.</title>
        <authorList>
            <person name="Wiegand S."/>
            <person name="Jogler M."/>
            <person name="Boedeker C."/>
            <person name="Pinto D."/>
            <person name="Vollmers J."/>
            <person name="Rivas-Marin E."/>
            <person name="Kohn T."/>
            <person name="Peeters S.H."/>
            <person name="Heuer A."/>
            <person name="Rast P."/>
            <person name="Oberbeckmann S."/>
            <person name="Bunk B."/>
            <person name="Jeske O."/>
            <person name="Meyerdierks A."/>
            <person name="Storesund J.E."/>
            <person name="Kallscheuer N."/>
            <person name="Luecker S."/>
            <person name="Lage O.M."/>
            <person name="Pohl T."/>
            <person name="Merkel B.J."/>
            <person name="Hornburger P."/>
            <person name="Mueller R.-W."/>
            <person name="Bruemmer F."/>
            <person name="Labrenz M."/>
            <person name="Spormann A.M."/>
            <person name="Op Den Camp H."/>
            <person name="Overmann J."/>
            <person name="Amann R."/>
            <person name="Jetten M.S.M."/>
            <person name="Mascher T."/>
            <person name="Medema M.H."/>
            <person name="Devos D.P."/>
            <person name="Kaster A.-K."/>
            <person name="Ovreas L."/>
            <person name="Rohde M."/>
            <person name="Galperin M.Y."/>
            <person name="Jogler C."/>
        </authorList>
    </citation>
    <scope>NUCLEOTIDE SEQUENCE [LARGE SCALE GENOMIC DNA]</scope>
    <source>
        <strain evidence="2 3">LF1</strain>
    </source>
</reference>
<dbReference type="InterPro" id="IPR050259">
    <property type="entry name" value="SDR"/>
</dbReference>
<dbReference type="PANTHER" id="PTHR42879:SF6">
    <property type="entry name" value="NADPH-DEPENDENT REDUCTASE BACG"/>
    <property type="match status" value="1"/>
</dbReference>
<dbReference type="Gene3D" id="3.40.50.720">
    <property type="entry name" value="NAD(P)-binding Rossmann-like Domain"/>
    <property type="match status" value="1"/>
</dbReference>
<dbReference type="RefSeq" id="WP_068265086.1">
    <property type="nucleotide sequence ID" value="NZ_LWSK01000076.1"/>
</dbReference>
<dbReference type="GO" id="GO:0004316">
    <property type="term" value="F:3-oxoacyl-[acyl-carrier-protein] reductase (NADPH) activity"/>
    <property type="evidence" value="ECO:0007669"/>
    <property type="project" value="UniProtKB-EC"/>
</dbReference>
<dbReference type="PANTHER" id="PTHR42879">
    <property type="entry name" value="3-OXOACYL-(ACYL-CARRIER-PROTEIN) REDUCTASE"/>
    <property type="match status" value="1"/>
</dbReference>